<protein>
    <recommendedName>
        <fullName evidence="3">Glycosyl hydrolase family 32 N-terminal domain-containing protein</fullName>
    </recommendedName>
</protein>
<dbReference type="InterPro" id="IPR023296">
    <property type="entry name" value="Glyco_hydro_beta-prop_sf"/>
</dbReference>
<dbReference type="Proteomes" id="UP000479114">
    <property type="component" value="Chromosome"/>
</dbReference>
<dbReference type="SUPFAM" id="SSF75005">
    <property type="entry name" value="Arabinanase/levansucrase/invertase"/>
    <property type="match status" value="1"/>
</dbReference>
<reference evidence="1 2" key="1">
    <citation type="submission" date="2020-02" db="EMBL/GenBank/DDBJ databases">
        <title>Paenibacillus sp. nov., isolated from rhizosphere soil of tomato.</title>
        <authorList>
            <person name="Weon H.-Y."/>
            <person name="Lee S.A."/>
        </authorList>
    </citation>
    <scope>NUCLEOTIDE SEQUENCE [LARGE SCALE GENOMIC DNA]</scope>
    <source>
        <strain evidence="1 2">14171R-81</strain>
    </source>
</reference>
<dbReference type="PANTHER" id="PTHR35279">
    <property type="match status" value="1"/>
</dbReference>
<name>A0A6C0NTD4_9BACL</name>
<evidence type="ECO:0008006" key="3">
    <source>
        <dbReference type="Google" id="ProtNLM"/>
    </source>
</evidence>
<dbReference type="EMBL" id="CP048286">
    <property type="protein sequence ID" value="QHW29408.1"/>
    <property type="molecule type" value="Genomic_DNA"/>
</dbReference>
<dbReference type="RefSeq" id="WP_162637978.1">
    <property type="nucleotide sequence ID" value="NZ_CP048286.1"/>
</dbReference>
<dbReference type="KEGG" id="prz:GZH47_00235"/>
<organism evidence="1 2">
    <name type="scientific">Paenibacillus rhizovicinus</name>
    <dbReference type="NCBI Taxonomy" id="2704463"/>
    <lineage>
        <taxon>Bacteria</taxon>
        <taxon>Bacillati</taxon>
        <taxon>Bacillota</taxon>
        <taxon>Bacilli</taxon>
        <taxon>Bacillales</taxon>
        <taxon>Paenibacillaceae</taxon>
        <taxon>Paenibacillus</taxon>
    </lineage>
</organism>
<dbReference type="Gene3D" id="2.115.10.20">
    <property type="entry name" value="Glycosyl hydrolase domain, family 43"/>
    <property type="match status" value="2"/>
</dbReference>
<accession>A0A6C0NTD4</accession>
<dbReference type="PANTHER" id="PTHR35279:SF1">
    <property type="entry name" value="ARABINANASE_LEVANSUCRASE_INVERTASE"/>
    <property type="match status" value="1"/>
</dbReference>
<keyword evidence="2" id="KW-1185">Reference proteome</keyword>
<evidence type="ECO:0000313" key="2">
    <source>
        <dbReference type="Proteomes" id="UP000479114"/>
    </source>
</evidence>
<gene>
    <name evidence="1" type="ORF">GZH47_00235</name>
</gene>
<evidence type="ECO:0000313" key="1">
    <source>
        <dbReference type="EMBL" id="QHW29408.1"/>
    </source>
</evidence>
<proteinExistence type="predicted"/>
<dbReference type="AlphaFoldDB" id="A0A6C0NTD4"/>
<sequence>MERSSPPILYLPSLKWLTHYWKGVDFMAGPVIVSTGLIENRAPSAQSGRPVTSLVIKVENNAVTSLTDEGTPIVLLEAFTATPAGAGFGTQVPYVLYQVSLNDVNQPGSTFTLDNVFADLDTFGVRCTITTTGSTITFLPTVTVFGKNTHNSIVASYVLSQVSTTPCGLPSCVWEEDPNNPIYIPPTPTDAYYQTVRYDAQGFAPNGPFSFYKMWYDYRSAGGIAYATSSDGLGWTFQSNVTGLVSTARHSRILYDPAGFGIGQPYRIWYWDSAFTNFSSCTSPPNVCMIRTANSTDGINWTSDRAIVQDVANPLFAVPTPPGSVTYNAGSFGPADMLYFPENPATLNIANPMNNRYVLYYSIVTRNDPSGIQFEQLALAVSTDGINWSKAGPAVILPHGTSNDWDYYYATVGAVVLKVSDNLYKMWYSGGLNQSYEGIGCATSTDGLNWVKYSTNPVFDVTNGTAWRNMRSYNPWVLFDSARFNGHGDAVCYKFWMTGSPKPSDKKSIGYAINLLGG</sequence>